<dbReference type="EMBL" id="LJSK01000004">
    <property type="protein sequence ID" value="KPI90601.1"/>
    <property type="molecule type" value="Genomic_DNA"/>
</dbReference>
<organism evidence="2 3">
    <name type="scientific">Leptomonas seymouri</name>
    <dbReference type="NCBI Taxonomy" id="5684"/>
    <lineage>
        <taxon>Eukaryota</taxon>
        <taxon>Discoba</taxon>
        <taxon>Euglenozoa</taxon>
        <taxon>Kinetoplastea</taxon>
        <taxon>Metakinetoplastina</taxon>
        <taxon>Trypanosomatida</taxon>
        <taxon>Trypanosomatidae</taxon>
        <taxon>Leishmaniinae</taxon>
        <taxon>Leptomonas</taxon>
    </lineage>
</organism>
<dbReference type="PANTHER" id="PTHR40036:SF1">
    <property type="entry name" value="MACROCIN O-METHYLTRANSFERASE"/>
    <property type="match status" value="1"/>
</dbReference>
<dbReference type="AlphaFoldDB" id="A0A0N1IC88"/>
<dbReference type="Pfam" id="PF05711">
    <property type="entry name" value="TylF"/>
    <property type="match status" value="1"/>
</dbReference>
<evidence type="ECO:0000256" key="1">
    <source>
        <dbReference type="SAM" id="MobiDB-lite"/>
    </source>
</evidence>
<accession>A0A0N1IC88</accession>
<evidence type="ECO:0000313" key="3">
    <source>
        <dbReference type="Proteomes" id="UP000038009"/>
    </source>
</evidence>
<dbReference type="OMA" id="QVDDYHY"/>
<reference evidence="2 3" key="1">
    <citation type="journal article" date="2015" name="PLoS Pathog.">
        <title>Leptomonas seymouri: Adaptations to the Dixenous Life Cycle Analyzed by Genome Sequencing, Transcriptome Profiling and Co-infection with Leishmania donovani.</title>
        <authorList>
            <person name="Kraeva N."/>
            <person name="Butenko A."/>
            <person name="Hlavacova J."/>
            <person name="Kostygov A."/>
            <person name="Myskova J."/>
            <person name="Grybchuk D."/>
            <person name="Lestinova T."/>
            <person name="Votypka J."/>
            <person name="Volf P."/>
            <person name="Opperdoes F."/>
            <person name="Flegontov P."/>
            <person name="Lukes J."/>
            <person name="Yurchenko V."/>
        </authorList>
    </citation>
    <scope>NUCLEOTIDE SEQUENCE [LARGE SCALE GENOMIC DNA]</scope>
    <source>
        <strain evidence="2 3">ATCC 30220</strain>
    </source>
</reference>
<dbReference type="VEuPathDB" id="TriTrypDB:Lsey_0004_0890"/>
<dbReference type="InterPro" id="IPR008884">
    <property type="entry name" value="TylF_MeTrfase"/>
</dbReference>
<gene>
    <name evidence="2" type="ORF">ABL78_0361</name>
</gene>
<evidence type="ECO:0008006" key="4">
    <source>
        <dbReference type="Google" id="ProtNLM"/>
    </source>
</evidence>
<dbReference type="Gene3D" id="3.40.50.150">
    <property type="entry name" value="Vaccinia Virus protein VP39"/>
    <property type="match status" value="1"/>
</dbReference>
<protein>
    <recommendedName>
        <fullName evidence="4">Macrocin-O-methyltransferase domain-containing protein</fullName>
    </recommendedName>
</protein>
<keyword evidence="3" id="KW-1185">Reference proteome</keyword>
<comment type="caution">
    <text evidence="2">The sequence shown here is derived from an EMBL/GenBank/DDBJ whole genome shotgun (WGS) entry which is preliminary data.</text>
</comment>
<name>A0A0N1IC88_LEPSE</name>
<sequence length="390" mass="42645">MRCTSRHLHINAINAASAAEVVSSCIDAVHRGRAAEVFPQLSNLKAKHVFVKGVDYARALCLLSGGVQGGIMEARQCLLEELRLHPQHQKAWLLLHEVNELVHPLLLPPPEIRKQHPLFALLCDSLLDSTMLSWPRLYRLYEATERLARNGREKDCGHIVECGTAGGGSAVLMAVVLAETEATIWGGSAQQRRVFALDTFAGMPPPGSEDSLAQPRVPSSADAGDVANSGTASWGTGTCCSPAAHVQQLAHNFSVEDRLVLLPGLFHTSIRGQLLARPDIQHDGIALLHVDADWYASTRTALELLVPVMRRRDEEVPFDPSSHKCASYPPRLVQVDDYHYWKGCRAAVDEFLAGWPSASSSQTAPLLEDVDDNAIVFTVHRDTPFSVGRE</sequence>
<evidence type="ECO:0000313" key="2">
    <source>
        <dbReference type="EMBL" id="KPI90601.1"/>
    </source>
</evidence>
<dbReference type="Proteomes" id="UP000038009">
    <property type="component" value="Unassembled WGS sequence"/>
</dbReference>
<dbReference type="OrthoDB" id="198480at2759"/>
<dbReference type="InterPro" id="IPR029063">
    <property type="entry name" value="SAM-dependent_MTases_sf"/>
</dbReference>
<feature type="region of interest" description="Disordered" evidence="1">
    <location>
        <begin position="206"/>
        <end position="229"/>
    </location>
</feature>
<proteinExistence type="predicted"/>
<dbReference type="PANTHER" id="PTHR40036">
    <property type="entry name" value="MACROCIN O-METHYLTRANSFERASE"/>
    <property type="match status" value="1"/>
</dbReference>